<dbReference type="InterPro" id="IPR025602">
    <property type="entry name" value="BCP1_family"/>
</dbReference>
<dbReference type="EMBL" id="JANCYW010000002">
    <property type="protein sequence ID" value="KAK4534589.1"/>
    <property type="molecule type" value="Genomic_DNA"/>
</dbReference>
<comment type="similarity">
    <text evidence="1">Belongs to the BCP1 family.</text>
</comment>
<keyword evidence="4" id="KW-1185">Reference proteome</keyword>
<organism evidence="3 4">
    <name type="scientific">Cyanidium caldarium</name>
    <name type="common">Red alga</name>
    <dbReference type="NCBI Taxonomy" id="2771"/>
    <lineage>
        <taxon>Eukaryota</taxon>
        <taxon>Rhodophyta</taxon>
        <taxon>Bangiophyceae</taxon>
        <taxon>Cyanidiales</taxon>
        <taxon>Cyanidiaceae</taxon>
        <taxon>Cyanidium</taxon>
    </lineage>
</organism>
<dbReference type="PANTHER" id="PTHR13261:SF0">
    <property type="entry name" value="BRCA2 AND CDKN1A-INTERACTING PROTEIN"/>
    <property type="match status" value="1"/>
</dbReference>
<evidence type="ECO:0000256" key="2">
    <source>
        <dbReference type="SAM" id="MobiDB-lite"/>
    </source>
</evidence>
<dbReference type="PANTHER" id="PTHR13261">
    <property type="entry name" value="BRCA2 AND CDKN1A INTERACTING PROTEIN"/>
    <property type="match status" value="1"/>
</dbReference>
<sequence>MTKQRRRRRARPAASPDDISDSESSSPSGASSSTSDTGSLSDSSSQSRGSTVHTSVAFRDPAADIQPQVSALLDAYGPHAEALAAAVCRQTRVGTVVLLDEAPLGVLSCLSYAAHAQVLPATPFEPTGTGWIVFGTPLLNFPAALFPWLLQALFDELQWAVEDDTRDAPANSPFAFTRYVHVGRAHVGRPDSERRRGVRQRKQAKRQQTPRTTPGYTFASILDDAFYQHAIATHVLRLERTAVAPRGQVWLAMFVEARSIPDIRRAVRLSVGDENIPAAETGQLLTEHANGGTA</sequence>
<feature type="region of interest" description="Disordered" evidence="2">
    <location>
        <begin position="1"/>
        <end position="53"/>
    </location>
</feature>
<reference evidence="3 4" key="1">
    <citation type="submission" date="2022-07" db="EMBL/GenBank/DDBJ databases">
        <title>Genome-wide signatures of adaptation to extreme environments.</title>
        <authorList>
            <person name="Cho C.H."/>
            <person name="Yoon H.S."/>
        </authorList>
    </citation>
    <scope>NUCLEOTIDE SEQUENCE [LARGE SCALE GENOMIC DNA]</scope>
    <source>
        <strain evidence="3 4">DBV 063 E5</strain>
    </source>
</reference>
<feature type="compositionally biased region" description="Basic residues" evidence="2">
    <location>
        <begin position="196"/>
        <end position="205"/>
    </location>
</feature>
<dbReference type="Proteomes" id="UP001301350">
    <property type="component" value="Unassembled WGS sequence"/>
</dbReference>
<gene>
    <name evidence="3" type="ORF">CDCA_CDCA02G0614</name>
</gene>
<name>A0AAV9IR16_CYACA</name>
<dbReference type="Pfam" id="PF13862">
    <property type="entry name" value="BCCIP"/>
    <property type="match status" value="1"/>
</dbReference>
<comment type="caution">
    <text evidence="3">The sequence shown here is derived from an EMBL/GenBank/DDBJ whole genome shotgun (WGS) entry which is preliminary data.</text>
</comment>
<feature type="region of interest" description="Disordered" evidence="2">
    <location>
        <begin position="188"/>
        <end position="214"/>
    </location>
</feature>
<evidence type="ECO:0000313" key="3">
    <source>
        <dbReference type="EMBL" id="KAK4534589.1"/>
    </source>
</evidence>
<feature type="compositionally biased region" description="Low complexity" evidence="2">
    <location>
        <begin position="12"/>
        <end position="51"/>
    </location>
</feature>
<dbReference type="AlphaFoldDB" id="A0AAV9IR16"/>
<evidence type="ECO:0000313" key="4">
    <source>
        <dbReference type="Proteomes" id="UP001301350"/>
    </source>
</evidence>
<evidence type="ECO:0000256" key="1">
    <source>
        <dbReference type="ARBA" id="ARBA00006781"/>
    </source>
</evidence>
<accession>A0AAV9IR16</accession>
<feature type="compositionally biased region" description="Basic residues" evidence="2">
    <location>
        <begin position="1"/>
        <end position="11"/>
    </location>
</feature>
<protein>
    <submittedName>
        <fullName evidence="3">Uncharacterized protein</fullName>
    </submittedName>
</protein>
<dbReference type="GO" id="GO:0005634">
    <property type="term" value="C:nucleus"/>
    <property type="evidence" value="ECO:0007669"/>
    <property type="project" value="TreeGrafter"/>
</dbReference>
<proteinExistence type="inferred from homology"/>